<protein>
    <recommendedName>
        <fullName evidence="4">Nitrate/nitrite sensing protein domain-containing protein</fullName>
    </recommendedName>
</protein>
<name>A0A1H7R8Z2_9GAMM</name>
<dbReference type="EMBL" id="FOAS01000014">
    <property type="protein sequence ID" value="SEL56445.1"/>
    <property type="molecule type" value="Genomic_DNA"/>
</dbReference>
<evidence type="ECO:0000256" key="1">
    <source>
        <dbReference type="SAM" id="Phobius"/>
    </source>
</evidence>
<reference evidence="2 3" key="1">
    <citation type="submission" date="2016-10" db="EMBL/GenBank/DDBJ databases">
        <authorList>
            <person name="de Groot N.N."/>
        </authorList>
    </citation>
    <scope>NUCLEOTIDE SEQUENCE [LARGE SCALE GENOMIC DNA]</scope>
    <source>
        <strain evidence="2 3">JCM 19513</strain>
    </source>
</reference>
<dbReference type="AlphaFoldDB" id="A0A1H7R8Z2"/>
<proteinExistence type="predicted"/>
<dbReference type="Proteomes" id="UP000185766">
    <property type="component" value="Unassembled WGS sequence"/>
</dbReference>
<organism evidence="2 3">
    <name type="scientific">Atopomonas hussainii</name>
    <dbReference type="NCBI Taxonomy" id="1429083"/>
    <lineage>
        <taxon>Bacteria</taxon>
        <taxon>Pseudomonadati</taxon>
        <taxon>Pseudomonadota</taxon>
        <taxon>Gammaproteobacteria</taxon>
        <taxon>Pseudomonadales</taxon>
        <taxon>Pseudomonadaceae</taxon>
        <taxon>Atopomonas</taxon>
    </lineage>
</organism>
<feature type="transmembrane region" description="Helical" evidence="1">
    <location>
        <begin position="6"/>
        <end position="25"/>
    </location>
</feature>
<dbReference type="STRING" id="1429083.GCA_001885685_03181"/>
<keyword evidence="1" id="KW-0812">Transmembrane</keyword>
<sequence>MHAWLWAGAAFVGVVLSLALVSWLVHLQTARRLRRTQQQGLMWLGRLREILAQMQRHRGVSYAWHHGSKSMAQEREQLQRQLDQRLTVLSAELPWLASNERWLGITDHWQRLGSSSLQLHAEDCLAQHNNLIQNVLYLIEDLALQFRLSRLRLANGLHVRILWRELLAVAECVGQVRALGSGACADGYCDSVTRIRLNYLREQVEHASQAIWQQLPPSREQKNALQALLGCLDRVLLRGQVDLGATEFFQLASHSLDALHAQYDDAMLALQR</sequence>
<keyword evidence="1" id="KW-0472">Membrane</keyword>
<accession>A0A1H7R8Z2</accession>
<gene>
    <name evidence="2" type="ORF">SAMN05216214_11448</name>
</gene>
<evidence type="ECO:0000313" key="2">
    <source>
        <dbReference type="EMBL" id="SEL56445.1"/>
    </source>
</evidence>
<keyword evidence="3" id="KW-1185">Reference proteome</keyword>
<evidence type="ECO:0000313" key="3">
    <source>
        <dbReference type="Proteomes" id="UP000185766"/>
    </source>
</evidence>
<dbReference type="RefSeq" id="WP_074869660.1">
    <property type="nucleotide sequence ID" value="NZ_FOAS01000014.1"/>
</dbReference>
<evidence type="ECO:0008006" key="4">
    <source>
        <dbReference type="Google" id="ProtNLM"/>
    </source>
</evidence>
<keyword evidence="1" id="KW-1133">Transmembrane helix</keyword>